<dbReference type="GO" id="GO:0003723">
    <property type="term" value="F:RNA binding"/>
    <property type="evidence" value="ECO:0007669"/>
    <property type="project" value="InterPro"/>
</dbReference>
<evidence type="ECO:0000313" key="3">
    <source>
        <dbReference type="EMBL" id="KAI7843417.1"/>
    </source>
</evidence>
<dbReference type="Proteomes" id="UP001205105">
    <property type="component" value="Unassembled WGS sequence"/>
</dbReference>
<protein>
    <recommendedName>
        <fullName evidence="2">Pseudouridine synthase RsuA/RluA-like domain-containing protein</fullName>
    </recommendedName>
</protein>
<accession>A0AAD5DTL4</accession>
<dbReference type="InterPro" id="IPR050188">
    <property type="entry name" value="RluA_PseudoU_synthase"/>
</dbReference>
<evidence type="ECO:0000313" key="4">
    <source>
        <dbReference type="Proteomes" id="UP001205105"/>
    </source>
</evidence>
<dbReference type="Gene3D" id="3.30.2350.10">
    <property type="entry name" value="Pseudouridine synthase"/>
    <property type="match status" value="1"/>
</dbReference>
<dbReference type="GO" id="GO:0000455">
    <property type="term" value="P:enzyme-directed rRNA pseudouridine synthesis"/>
    <property type="evidence" value="ECO:0007669"/>
    <property type="project" value="TreeGrafter"/>
</dbReference>
<dbReference type="CDD" id="cd02869">
    <property type="entry name" value="PseudoU_synth_RluA_like"/>
    <property type="match status" value="1"/>
</dbReference>
<dbReference type="Pfam" id="PF00849">
    <property type="entry name" value="PseudoU_synth_2"/>
    <property type="match status" value="1"/>
</dbReference>
<evidence type="ECO:0000259" key="2">
    <source>
        <dbReference type="Pfam" id="PF00849"/>
    </source>
</evidence>
<dbReference type="PANTHER" id="PTHR21600">
    <property type="entry name" value="MITOCHONDRIAL RNA PSEUDOURIDINE SYNTHASE"/>
    <property type="match status" value="1"/>
</dbReference>
<evidence type="ECO:0000256" key="1">
    <source>
        <dbReference type="ARBA" id="ARBA00010876"/>
    </source>
</evidence>
<dbReference type="GO" id="GO:0009982">
    <property type="term" value="F:pseudouridine synthase activity"/>
    <property type="evidence" value="ECO:0007669"/>
    <property type="project" value="InterPro"/>
</dbReference>
<comment type="similarity">
    <text evidence="1">Belongs to the pseudouridine synthase RluA family.</text>
</comment>
<name>A0AAD5DTL4_9CHLO</name>
<gene>
    <name evidence="3" type="ORF">COHA_002895</name>
</gene>
<comment type="caution">
    <text evidence="3">The sequence shown here is derived from an EMBL/GenBank/DDBJ whole genome shotgun (WGS) entry which is preliminary data.</text>
</comment>
<dbReference type="EMBL" id="JADXDR010000038">
    <property type="protein sequence ID" value="KAI7843417.1"/>
    <property type="molecule type" value="Genomic_DNA"/>
</dbReference>
<organism evidence="3 4">
    <name type="scientific">Chlorella ohadii</name>
    <dbReference type="NCBI Taxonomy" id="2649997"/>
    <lineage>
        <taxon>Eukaryota</taxon>
        <taxon>Viridiplantae</taxon>
        <taxon>Chlorophyta</taxon>
        <taxon>core chlorophytes</taxon>
        <taxon>Trebouxiophyceae</taxon>
        <taxon>Chlorellales</taxon>
        <taxon>Chlorellaceae</taxon>
        <taxon>Chlorella clade</taxon>
        <taxon>Chlorella</taxon>
    </lineage>
</organism>
<dbReference type="InterPro" id="IPR006145">
    <property type="entry name" value="PsdUridine_synth_RsuA/RluA"/>
</dbReference>
<keyword evidence="4" id="KW-1185">Reference proteome</keyword>
<dbReference type="PANTHER" id="PTHR21600:SF87">
    <property type="entry name" value="RNA PSEUDOURIDYLATE SYNTHASE DOMAIN-CONTAINING PROTEIN 1"/>
    <property type="match status" value="1"/>
</dbReference>
<dbReference type="SUPFAM" id="SSF55120">
    <property type="entry name" value="Pseudouridine synthase"/>
    <property type="match status" value="1"/>
</dbReference>
<feature type="domain" description="Pseudouridine synthase RsuA/RluA-like" evidence="2">
    <location>
        <begin position="137"/>
        <end position="304"/>
    </location>
</feature>
<sequence>MAVPDAAPSAAAAPPPSSKVAVMWECPVPASCTGLRLHEALQRLQPEHYPSVTAAKMAVRRRSILIDGKAVVNPSHTLAGGEVLQCVARAGAAVQLPAGDRLARAVAADAARCTAAGVQLQVVYEDEHLACPSQQVGALRRPRHVHRLDEATGGLVLAAKTRVAQQELSAAFQHRRVHKRYRALAWGRLEGRGLVTYTLDGRSCETEYAAVHHTAVALGQLGLGDPAAVAAAMAAAVPTVKTPAAAAADEAAGSGAAAAAHSSSNGSSSGSSSAADPSSAAVWLTTVDLWPHTGRRHQLRRHMALLGHPLVGEPRYSFGYAQQRQRAGQSMPPEDHRRLPADAAPDAAAAGAAKCAAALAAAVPQPVPDALSPELALLRLAAAVAGRQHALELCLWALELRLDSHPATGEPLHVQMPEPLLFAETRAVLAGGQA</sequence>
<proteinExistence type="inferred from homology"/>
<reference evidence="3" key="1">
    <citation type="submission" date="2020-11" db="EMBL/GenBank/DDBJ databases">
        <title>Chlorella ohadii genome sequencing and assembly.</title>
        <authorList>
            <person name="Murik O."/>
            <person name="Treves H."/>
            <person name="Kedem I."/>
            <person name="Shotland Y."/>
            <person name="Kaplan A."/>
        </authorList>
    </citation>
    <scope>NUCLEOTIDE SEQUENCE</scope>
    <source>
        <strain evidence="3">1</strain>
    </source>
</reference>
<dbReference type="AlphaFoldDB" id="A0AAD5DTL4"/>
<dbReference type="InterPro" id="IPR020103">
    <property type="entry name" value="PsdUridine_synth_cat_dom_sf"/>
</dbReference>